<evidence type="ECO:0000256" key="1">
    <source>
        <dbReference type="SAM" id="MobiDB-lite"/>
    </source>
</evidence>
<sequence length="111" mass="12782">MAKQRTKTVNLVDFWNISEAGINIIISEDLTKIELKERKVLVVVLKEARNNNQNAKLRRNKIIIEGVEYTASDIEKTITDAQLFDNIPIRKIHSEPPTPSHKEFVEEVTKN</sequence>
<feature type="compositionally biased region" description="Basic and acidic residues" evidence="1">
    <location>
        <begin position="100"/>
        <end position="111"/>
    </location>
</feature>
<keyword evidence="3" id="KW-1185">Reference proteome</keyword>
<dbReference type="AlphaFoldDB" id="A0A9P0CNQ0"/>
<accession>A0A9P0CNQ0</accession>
<dbReference type="EMBL" id="OV651827">
    <property type="protein sequence ID" value="CAH1103868.1"/>
    <property type="molecule type" value="Genomic_DNA"/>
</dbReference>
<reference evidence="2" key="1">
    <citation type="submission" date="2022-01" db="EMBL/GenBank/DDBJ databases">
        <authorList>
            <person name="King R."/>
        </authorList>
    </citation>
    <scope>NUCLEOTIDE SEQUENCE</scope>
</reference>
<proteinExistence type="predicted"/>
<feature type="region of interest" description="Disordered" evidence="1">
    <location>
        <begin position="91"/>
        <end position="111"/>
    </location>
</feature>
<dbReference type="Proteomes" id="UP001153636">
    <property type="component" value="Chromosome 15"/>
</dbReference>
<gene>
    <name evidence="2" type="ORF">PSYICH_LOCUS4870</name>
</gene>
<name>A0A9P0CNQ0_9CUCU</name>
<evidence type="ECO:0000313" key="2">
    <source>
        <dbReference type="EMBL" id="CAH1103868.1"/>
    </source>
</evidence>
<dbReference type="OrthoDB" id="6767122at2759"/>
<evidence type="ECO:0000313" key="3">
    <source>
        <dbReference type="Proteomes" id="UP001153636"/>
    </source>
</evidence>
<organism evidence="2 3">
    <name type="scientific">Psylliodes chrysocephalus</name>
    <dbReference type="NCBI Taxonomy" id="3402493"/>
    <lineage>
        <taxon>Eukaryota</taxon>
        <taxon>Metazoa</taxon>
        <taxon>Ecdysozoa</taxon>
        <taxon>Arthropoda</taxon>
        <taxon>Hexapoda</taxon>
        <taxon>Insecta</taxon>
        <taxon>Pterygota</taxon>
        <taxon>Neoptera</taxon>
        <taxon>Endopterygota</taxon>
        <taxon>Coleoptera</taxon>
        <taxon>Polyphaga</taxon>
        <taxon>Cucujiformia</taxon>
        <taxon>Chrysomeloidea</taxon>
        <taxon>Chrysomelidae</taxon>
        <taxon>Galerucinae</taxon>
        <taxon>Alticini</taxon>
        <taxon>Psylliodes</taxon>
    </lineage>
</organism>
<protein>
    <submittedName>
        <fullName evidence="2">Uncharacterized protein</fullName>
    </submittedName>
</protein>